<keyword evidence="4" id="KW-1185">Reference proteome</keyword>
<dbReference type="RefSeq" id="WP_191616102.1">
    <property type="nucleotide sequence ID" value="NZ_JACYFG010000006.1"/>
</dbReference>
<organism evidence="3 4">
    <name type="scientific">Pelagicoccus enzymogenes</name>
    <dbReference type="NCBI Taxonomy" id="2773457"/>
    <lineage>
        <taxon>Bacteria</taxon>
        <taxon>Pseudomonadati</taxon>
        <taxon>Verrucomicrobiota</taxon>
        <taxon>Opitutia</taxon>
        <taxon>Puniceicoccales</taxon>
        <taxon>Pelagicoccaceae</taxon>
        <taxon>Pelagicoccus</taxon>
    </lineage>
</organism>
<gene>
    <name evidence="3" type="ORF">IEN85_05690</name>
</gene>
<dbReference type="Gene3D" id="2.60.120.1130">
    <property type="match status" value="1"/>
</dbReference>
<evidence type="ECO:0000259" key="2">
    <source>
        <dbReference type="Pfam" id="PF12969"/>
    </source>
</evidence>
<dbReference type="InterPro" id="IPR024618">
    <property type="entry name" value="DUF3857"/>
</dbReference>
<proteinExistence type="predicted"/>
<dbReference type="EMBL" id="JACYFG010000006">
    <property type="protein sequence ID" value="MBD5778977.1"/>
    <property type="molecule type" value="Genomic_DNA"/>
</dbReference>
<comment type="caution">
    <text evidence="3">The sequence shown here is derived from an EMBL/GenBank/DDBJ whole genome shotgun (WGS) entry which is preliminary data.</text>
</comment>
<accession>A0A927IEF1</accession>
<reference evidence="3" key="1">
    <citation type="submission" date="2020-09" db="EMBL/GenBank/DDBJ databases">
        <title>Pelagicoccus enzymogenes sp. nov. with an EPS production, isolated from marine sediment.</title>
        <authorList>
            <person name="Feng X."/>
        </authorList>
    </citation>
    <scope>NUCLEOTIDE SEQUENCE</scope>
    <source>
        <strain evidence="3">NFK12</strain>
    </source>
</reference>
<protein>
    <submittedName>
        <fullName evidence="3">DUF3857 domain-containing protein</fullName>
    </submittedName>
</protein>
<dbReference type="Proteomes" id="UP000622317">
    <property type="component" value="Unassembled WGS sequence"/>
</dbReference>
<evidence type="ECO:0000313" key="4">
    <source>
        <dbReference type="Proteomes" id="UP000622317"/>
    </source>
</evidence>
<sequence>MFLRFPPILSLAFCASFVFLGLLSAQQSELARGGWDEIPEEELQATAPRIDPDAHSEYTYRKITVDDREMFYSAHRFHNRIKLFDEAAVEEWDKVDIEYFEGMRVTRIKARVIYPDLTVAELSPRDVVKRKIFKNDSFSGYAKSFSFPGLKPGCIIEYSWKTSIDAWFKGVTLDLLSDHPTWHYEVLIKPYRGLASSVRSFNGGSKWEKVPGGYETFAKNLPARAEVPYVGPRRDFEPFVLVDYSSELKALEQEKYWNYRAGRLDKVNDELIKAKASRVKKLASELFEGVGLNEEKVQKAFDYCTNEILNISVPNTVYTEEEIEELKKNDTPNQTLKNGYGTSFDINSLFASLLAAGGFQVSLAEVEDRSTCTYHVGKLGNFNLSDWAVAVLVNNSYEYYDPGSSFLPLGVLNAENTGAKGILIKGKFYRDVETPEVAAEFSKVSRIADVRIDEYGDLEGSVAIKYDGYEGVAIKRAFAGQTDDERESFVLEKHWQSRLPRAEIDDFRIKHEDSREEGLILRYSVKIPGYADVAGDRLILNPSIFQKGAPPVFSDETREVPIGFPHRPLVMDKVTIEVPEGFSYEASAGTSDEFEGAMVKRKSLVTINDANELVYQRHYTLKGTRADARYYPLVKAEFDAMNEADHRPLTFVAGSEILTSSVQ</sequence>
<dbReference type="Pfam" id="PF12969">
    <property type="entry name" value="DUF3857"/>
    <property type="match status" value="1"/>
</dbReference>
<feature type="signal peptide" evidence="1">
    <location>
        <begin position="1"/>
        <end position="24"/>
    </location>
</feature>
<dbReference type="AlphaFoldDB" id="A0A927IEF1"/>
<keyword evidence="1" id="KW-0732">Signal</keyword>
<feature type="chain" id="PRO_5036904321" evidence="1">
    <location>
        <begin position="25"/>
        <end position="663"/>
    </location>
</feature>
<feature type="domain" description="DUF3857" evidence="2">
    <location>
        <begin position="75"/>
        <end position="163"/>
    </location>
</feature>
<name>A0A927IEF1_9BACT</name>
<dbReference type="Gene3D" id="2.60.40.3140">
    <property type="match status" value="1"/>
</dbReference>
<evidence type="ECO:0000313" key="3">
    <source>
        <dbReference type="EMBL" id="MBD5778977.1"/>
    </source>
</evidence>
<dbReference type="Gene3D" id="3.10.620.30">
    <property type="match status" value="1"/>
</dbReference>
<evidence type="ECO:0000256" key="1">
    <source>
        <dbReference type="SAM" id="SignalP"/>
    </source>
</evidence>